<keyword evidence="6" id="KW-0406">Ion transport</keyword>
<dbReference type="Proteomes" id="UP001501600">
    <property type="component" value="Unassembled WGS sequence"/>
</dbReference>
<feature type="transmembrane region" description="Helical" evidence="8">
    <location>
        <begin position="155"/>
        <end position="173"/>
    </location>
</feature>
<keyword evidence="3" id="KW-0050">Antiport</keyword>
<feature type="transmembrane region" description="Helical" evidence="8">
    <location>
        <begin position="91"/>
        <end position="109"/>
    </location>
</feature>
<organism evidence="10 11">
    <name type="scientific">Ferrimonas gelatinilytica</name>
    <dbReference type="NCBI Taxonomy" id="1255257"/>
    <lineage>
        <taxon>Bacteria</taxon>
        <taxon>Pseudomonadati</taxon>
        <taxon>Pseudomonadota</taxon>
        <taxon>Gammaproteobacteria</taxon>
        <taxon>Alteromonadales</taxon>
        <taxon>Ferrimonadaceae</taxon>
        <taxon>Ferrimonas</taxon>
    </lineage>
</organism>
<keyword evidence="4 8" id="KW-0812">Transmembrane</keyword>
<name>A0ABP9S6I3_9GAMM</name>
<feature type="transmembrane region" description="Helical" evidence="8">
    <location>
        <begin position="115"/>
        <end position="134"/>
    </location>
</feature>
<dbReference type="InterPro" id="IPR006153">
    <property type="entry name" value="Cation/H_exchanger_TM"/>
</dbReference>
<keyword evidence="2" id="KW-0813">Transport</keyword>
<evidence type="ECO:0000256" key="7">
    <source>
        <dbReference type="ARBA" id="ARBA00023136"/>
    </source>
</evidence>
<feature type="transmembrane region" description="Helical" evidence="8">
    <location>
        <begin position="360"/>
        <end position="381"/>
    </location>
</feature>
<dbReference type="RefSeq" id="WP_345316948.1">
    <property type="nucleotide sequence ID" value="NZ_BAABLF010000013.1"/>
</dbReference>
<evidence type="ECO:0000256" key="1">
    <source>
        <dbReference type="ARBA" id="ARBA00004651"/>
    </source>
</evidence>
<dbReference type="PANTHER" id="PTHR32507">
    <property type="entry name" value="NA(+)/H(+) ANTIPORTER 1"/>
    <property type="match status" value="1"/>
</dbReference>
<evidence type="ECO:0000313" key="10">
    <source>
        <dbReference type="EMBL" id="GAA5192061.1"/>
    </source>
</evidence>
<evidence type="ECO:0000256" key="4">
    <source>
        <dbReference type="ARBA" id="ARBA00022692"/>
    </source>
</evidence>
<feature type="domain" description="Cation/H+ exchanger transmembrane" evidence="9">
    <location>
        <begin position="12"/>
        <end position="388"/>
    </location>
</feature>
<feature type="transmembrane region" description="Helical" evidence="8">
    <location>
        <begin position="193"/>
        <end position="211"/>
    </location>
</feature>
<evidence type="ECO:0000256" key="5">
    <source>
        <dbReference type="ARBA" id="ARBA00022989"/>
    </source>
</evidence>
<proteinExistence type="predicted"/>
<feature type="transmembrane region" description="Helical" evidence="8">
    <location>
        <begin position="303"/>
        <end position="323"/>
    </location>
</feature>
<sequence length="404" mass="42367">MYIDMVLFGTLLLLFSGIAKRIEQSRLSGPIFFVAAGFLLGPVGLGWFEGDIERSVLKLLADLTLALILFCDAANADRTVLRQHMAIPIRMLLLGLPGAILLGFSFALLTFDALSIWEAAILATILGATDAALGKGVFANPRVPAPVREGLNTESGLNDGLCVPFLLLFIALAGQHSQGHEAAMALQLFAEELGIGALVGVGGAALAAGFLRQCHGQGWLAEHWLKIAAIALALTLFAAAQALHGSGYIAAFCGGLTFGYLARKHARPATEGDEMIGDSLAMLTWFVFGAAVVGPELDLTPEVLLYAVLSLTLVRILPIILSLAGSGLPMPSKLFLGWFGPRGLASVVFTIMVLNSDVPQASLIANVVACTVLLSLILHGVSANPLAHWLAARVGTSSKKTEGP</sequence>
<evidence type="ECO:0000256" key="8">
    <source>
        <dbReference type="SAM" id="Phobius"/>
    </source>
</evidence>
<comment type="caution">
    <text evidence="10">The sequence shown here is derived from an EMBL/GenBank/DDBJ whole genome shotgun (WGS) entry which is preliminary data.</text>
</comment>
<keyword evidence="11" id="KW-1185">Reference proteome</keyword>
<dbReference type="PANTHER" id="PTHR32507:SF8">
    <property type="entry name" value="CNH1P"/>
    <property type="match status" value="1"/>
</dbReference>
<evidence type="ECO:0000256" key="6">
    <source>
        <dbReference type="ARBA" id="ARBA00023065"/>
    </source>
</evidence>
<evidence type="ECO:0000259" key="9">
    <source>
        <dbReference type="Pfam" id="PF00999"/>
    </source>
</evidence>
<dbReference type="EMBL" id="BAABLF010000013">
    <property type="protein sequence ID" value="GAA5192061.1"/>
    <property type="molecule type" value="Genomic_DNA"/>
</dbReference>
<feature type="transmembrane region" description="Helical" evidence="8">
    <location>
        <begin position="275"/>
        <end position="297"/>
    </location>
</feature>
<accession>A0ABP9S6I3</accession>
<evidence type="ECO:0000313" key="11">
    <source>
        <dbReference type="Proteomes" id="UP001501600"/>
    </source>
</evidence>
<comment type="subcellular location">
    <subcellularLocation>
        <location evidence="1">Cell membrane</location>
        <topology evidence="1">Multi-pass membrane protein</topology>
    </subcellularLocation>
</comment>
<reference evidence="11" key="1">
    <citation type="journal article" date="2019" name="Int. J. Syst. Evol. Microbiol.">
        <title>The Global Catalogue of Microorganisms (GCM) 10K type strain sequencing project: providing services to taxonomists for standard genome sequencing and annotation.</title>
        <authorList>
            <consortium name="The Broad Institute Genomics Platform"/>
            <consortium name="The Broad Institute Genome Sequencing Center for Infectious Disease"/>
            <person name="Wu L."/>
            <person name="Ma J."/>
        </authorList>
    </citation>
    <scope>NUCLEOTIDE SEQUENCE [LARGE SCALE GENOMIC DNA]</scope>
    <source>
        <strain evidence="11">JCM 18720</strain>
    </source>
</reference>
<evidence type="ECO:0000256" key="2">
    <source>
        <dbReference type="ARBA" id="ARBA00022448"/>
    </source>
</evidence>
<evidence type="ECO:0000256" key="3">
    <source>
        <dbReference type="ARBA" id="ARBA00022449"/>
    </source>
</evidence>
<dbReference type="Pfam" id="PF00999">
    <property type="entry name" value="Na_H_Exchanger"/>
    <property type="match status" value="1"/>
</dbReference>
<protein>
    <submittedName>
        <fullName evidence="10">Cation:proton antiporter</fullName>
    </submittedName>
</protein>
<feature type="transmembrane region" description="Helical" evidence="8">
    <location>
        <begin position="246"/>
        <end position="263"/>
    </location>
</feature>
<keyword evidence="5 8" id="KW-1133">Transmembrane helix</keyword>
<feature type="transmembrane region" description="Helical" evidence="8">
    <location>
        <begin position="31"/>
        <end position="48"/>
    </location>
</feature>
<gene>
    <name evidence="10" type="ORF">GCM10025772_20300</name>
</gene>
<keyword evidence="7 8" id="KW-0472">Membrane</keyword>
<feature type="transmembrane region" description="Helical" evidence="8">
    <location>
        <begin position="223"/>
        <end position="240"/>
    </location>
</feature>
<feature type="transmembrane region" description="Helical" evidence="8">
    <location>
        <begin position="335"/>
        <end position="354"/>
    </location>
</feature>